<accession>A0A6N2MMQ3</accession>
<reference evidence="2" key="1">
    <citation type="submission" date="2019-03" db="EMBL/GenBank/DDBJ databases">
        <authorList>
            <person name="Mank J."/>
            <person name="Almeida P."/>
        </authorList>
    </citation>
    <scope>NUCLEOTIDE SEQUENCE</scope>
    <source>
        <strain evidence="2">78183</strain>
    </source>
</reference>
<dbReference type="EMBL" id="CAADRP010001863">
    <property type="protein sequence ID" value="VFU54912.1"/>
    <property type="molecule type" value="Genomic_DNA"/>
</dbReference>
<sequence>MPVNFCWLNQTQVRISCTRAMYQPQPLQLKQQGHSSLFQHLGAASQMRPSSTDVGMKVKYRSHVSS</sequence>
<name>A0A6N2MMQ3_SALVM</name>
<protein>
    <submittedName>
        <fullName evidence="2">Uncharacterized protein</fullName>
    </submittedName>
</protein>
<evidence type="ECO:0000313" key="2">
    <source>
        <dbReference type="EMBL" id="VFU54912.1"/>
    </source>
</evidence>
<evidence type="ECO:0000256" key="1">
    <source>
        <dbReference type="SAM" id="MobiDB-lite"/>
    </source>
</evidence>
<dbReference type="AlphaFoldDB" id="A0A6N2MMQ3"/>
<feature type="region of interest" description="Disordered" evidence="1">
    <location>
        <begin position="42"/>
        <end position="66"/>
    </location>
</feature>
<proteinExistence type="predicted"/>
<gene>
    <name evidence="2" type="ORF">SVIM_LOCUS386933</name>
</gene>
<organism evidence="2">
    <name type="scientific">Salix viminalis</name>
    <name type="common">Common osier</name>
    <name type="synonym">Basket willow</name>
    <dbReference type="NCBI Taxonomy" id="40686"/>
    <lineage>
        <taxon>Eukaryota</taxon>
        <taxon>Viridiplantae</taxon>
        <taxon>Streptophyta</taxon>
        <taxon>Embryophyta</taxon>
        <taxon>Tracheophyta</taxon>
        <taxon>Spermatophyta</taxon>
        <taxon>Magnoliopsida</taxon>
        <taxon>eudicotyledons</taxon>
        <taxon>Gunneridae</taxon>
        <taxon>Pentapetalae</taxon>
        <taxon>rosids</taxon>
        <taxon>fabids</taxon>
        <taxon>Malpighiales</taxon>
        <taxon>Salicaceae</taxon>
        <taxon>Saliceae</taxon>
        <taxon>Salix</taxon>
    </lineage>
</organism>